<comment type="caution">
    <text evidence="1">The sequence shown here is derived from an EMBL/GenBank/DDBJ whole genome shotgun (WGS) entry which is preliminary data.</text>
</comment>
<sequence length="607" mass="67241">MLACSFDVSASNVVGLLCAFGSALVFVSSNIFFKKIMPSNSGATSSMSSHKLDKMNLLLYSSSMAFILMIPIWVYYDLPLFINGTAQVVLPKGRAPPAHSVIYYFVMNGTVHYAQNIIAFVILSSTSPVTYSIASLIKRVAVICIAIIWFNQTVHPVQAFGIAMTFTGLYMYNNAKGDVEKGEKKLRRLEATKDMMLPSTKEDVKMLSGAETPPSETLSEYLSSESQGMGSGTIYGRPRQVSLSAALGHQIYSQQHHRPITTTSLHIKTSEAVSGKETIGSPVDLYPSPPPSNDSPPTNTIPLPTHIHMYMVYCDAPQKALAKLSKSQKLLDNGHADTLRQPQEDFSTARGPKKHLKRLSAPSSWMLDKLSGTYAPRPSPGPHKLRESLPLTIFLRNRLKYALTGREVTSIVKQRLIKIDGKVRTDPTYPAGFMDVISIEKSGEHFRLLYDVKGRFTIHRITPEEATYKLLKVRRVALGNGGVPHVVTHDGRTIRYPDPHIRANDTVKYDIAQGKITDYVKFDTGNIVMITGGRNMGRAGVIVHREKHIGGFDIVHVKDSLDRTFATRVTNIFVIGEGIKPWISLPKGKGTKLTISEERDVRRKRAE</sequence>
<gene>
    <name evidence="1" type="ORF">JR316_0008064</name>
</gene>
<reference evidence="1" key="1">
    <citation type="submission" date="2021-10" db="EMBL/GenBank/DDBJ databases">
        <title>Psilocybe cubensis genome.</title>
        <authorList>
            <person name="Mckernan K.J."/>
            <person name="Crawford S."/>
            <person name="Trippe A."/>
            <person name="Kane L.T."/>
            <person name="Mclaughlin S."/>
        </authorList>
    </citation>
    <scope>NUCLEOTIDE SEQUENCE</scope>
    <source>
        <strain evidence="1">MGC-MH-2018</strain>
    </source>
</reference>
<evidence type="ECO:0000313" key="1">
    <source>
        <dbReference type="EMBL" id="KAH9479470.1"/>
    </source>
</evidence>
<protein>
    <submittedName>
        <fullName evidence="1">40S ribosomal protein S4</fullName>
    </submittedName>
</protein>
<keyword evidence="1" id="KW-0687">Ribonucleoprotein</keyword>
<name>A0ACB8GUQ5_PSICU</name>
<dbReference type="EMBL" id="JAFIQS020000007">
    <property type="protein sequence ID" value="KAH9479470.1"/>
    <property type="molecule type" value="Genomic_DNA"/>
</dbReference>
<proteinExistence type="predicted"/>
<organism evidence="1 2">
    <name type="scientific">Psilocybe cubensis</name>
    <name type="common">Psychedelic mushroom</name>
    <name type="synonym">Stropharia cubensis</name>
    <dbReference type="NCBI Taxonomy" id="181762"/>
    <lineage>
        <taxon>Eukaryota</taxon>
        <taxon>Fungi</taxon>
        <taxon>Dikarya</taxon>
        <taxon>Basidiomycota</taxon>
        <taxon>Agaricomycotina</taxon>
        <taxon>Agaricomycetes</taxon>
        <taxon>Agaricomycetidae</taxon>
        <taxon>Agaricales</taxon>
        <taxon>Agaricineae</taxon>
        <taxon>Strophariaceae</taxon>
        <taxon>Psilocybe</taxon>
    </lineage>
</organism>
<dbReference type="Proteomes" id="UP000664032">
    <property type="component" value="Unassembled WGS sequence"/>
</dbReference>
<evidence type="ECO:0000313" key="2">
    <source>
        <dbReference type="Proteomes" id="UP000664032"/>
    </source>
</evidence>
<accession>A0ACB8GUQ5</accession>
<keyword evidence="1" id="KW-0689">Ribosomal protein</keyword>
<keyword evidence="2" id="KW-1185">Reference proteome</keyword>